<name>A0ABU1YVL9_ROSSA</name>
<dbReference type="Proteomes" id="UP001180453">
    <property type="component" value="Unassembled WGS sequence"/>
</dbReference>
<evidence type="ECO:0000256" key="1">
    <source>
        <dbReference type="SAM" id="MobiDB-lite"/>
    </source>
</evidence>
<comment type="caution">
    <text evidence="2">The sequence shown here is derived from an EMBL/GenBank/DDBJ whole genome shotgun (WGS) entry which is preliminary data.</text>
</comment>
<organism evidence="2 3">
    <name type="scientific">Roseateles saccharophilus</name>
    <name type="common">Pseudomonas saccharophila</name>
    <dbReference type="NCBI Taxonomy" id="304"/>
    <lineage>
        <taxon>Bacteria</taxon>
        <taxon>Pseudomonadati</taxon>
        <taxon>Pseudomonadota</taxon>
        <taxon>Betaproteobacteria</taxon>
        <taxon>Burkholderiales</taxon>
        <taxon>Sphaerotilaceae</taxon>
        <taxon>Roseateles</taxon>
    </lineage>
</organism>
<protein>
    <submittedName>
        <fullName evidence="2">Type II secretory pathway pseudopilin PulG</fullName>
    </submittedName>
</protein>
<dbReference type="RefSeq" id="WP_310272743.1">
    <property type="nucleotide sequence ID" value="NZ_JAVDXU010000006.1"/>
</dbReference>
<proteinExistence type="predicted"/>
<keyword evidence="3" id="KW-1185">Reference proteome</keyword>
<sequence length="171" mass="18795">MRRLERGYSYLAVLFLVALTAAGLAALGQAWSTAAQRERERELLFRGGEIARAISAYAKATPNPPEQYPRSLEDLVEDQRSPRPRRHLRRAYEDPFTGKVDWELVPEPGQPGAFSAVRSRSKHALLREYGPDGQPVKQAHDLLFSSRYAAGIPQLPVDPASAASAASGASR</sequence>
<gene>
    <name evidence="2" type="ORF">J2X20_005599</name>
</gene>
<accession>A0ABU1YVL9</accession>
<feature type="compositionally biased region" description="Basic and acidic residues" evidence="1">
    <location>
        <begin position="71"/>
        <end position="81"/>
    </location>
</feature>
<evidence type="ECO:0000313" key="3">
    <source>
        <dbReference type="Proteomes" id="UP001180453"/>
    </source>
</evidence>
<evidence type="ECO:0000313" key="2">
    <source>
        <dbReference type="EMBL" id="MDR7272914.1"/>
    </source>
</evidence>
<feature type="region of interest" description="Disordered" evidence="1">
    <location>
        <begin position="60"/>
        <end position="92"/>
    </location>
</feature>
<dbReference type="EMBL" id="JAVDXU010000006">
    <property type="protein sequence ID" value="MDR7272914.1"/>
    <property type="molecule type" value="Genomic_DNA"/>
</dbReference>
<reference evidence="2 3" key="1">
    <citation type="submission" date="2023-07" db="EMBL/GenBank/DDBJ databases">
        <title>Sorghum-associated microbial communities from plants grown in Nebraska, USA.</title>
        <authorList>
            <person name="Schachtman D."/>
        </authorList>
    </citation>
    <scope>NUCLEOTIDE SEQUENCE [LARGE SCALE GENOMIC DNA]</scope>
    <source>
        <strain evidence="2 3">BE314</strain>
    </source>
</reference>